<name>A0AAV9M5F4_9SOLN</name>
<feature type="region of interest" description="Disordered" evidence="1">
    <location>
        <begin position="86"/>
        <end position="105"/>
    </location>
</feature>
<feature type="compositionally biased region" description="Gly residues" evidence="1">
    <location>
        <begin position="224"/>
        <end position="233"/>
    </location>
</feature>
<protein>
    <submittedName>
        <fullName evidence="2">Uncharacterized protein</fullName>
    </submittedName>
</protein>
<feature type="region of interest" description="Disordered" evidence="1">
    <location>
        <begin position="185"/>
        <end position="233"/>
    </location>
</feature>
<feature type="region of interest" description="Disordered" evidence="1">
    <location>
        <begin position="245"/>
        <end position="285"/>
    </location>
</feature>
<feature type="compositionally biased region" description="Acidic residues" evidence="1">
    <location>
        <begin position="191"/>
        <end position="206"/>
    </location>
</feature>
<dbReference type="EMBL" id="JAWPEI010000002">
    <property type="protein sequence ID" value="KAK4733018.1"/>
    <property type="molecule type" value="Genomic_DNA"/>
</dbReference>
<evidence type="ECO:0000313" key="3">
    <source>
        <dbReference type="Proteomes" id="UP001311915"/>
    </source>
</evidence>
<evidence type="ECO:0000313" key="2">
    <source>
        <dbReference type="EMBL" id="KAK4733018.1"/>
    </source>
</evidence>
<sequence>MSSTIITLQMHYGGCFLLDPERRYDNEIFYLEKIRIDMDELHIIFFQKLSSELGLKKFINNLKGEDFVDVFVVHQISTPLIVKNPNEEQLAQPPPPLTYEEDEGQGQGNDFSFYHLQTSDESDVDVDDELYNSESLYDINIARINVEEIPSDPVGIDVGFEDINKNKRGRYEGKLGWDDLNFDSLDPGSEISEDEGDPAAFDEVEDPPARNASTKKNGYTTGTAGTGTGGSGGATTLTAFTGVTTGATTSTTSTTSTSSGGASTAATTVATCTGGSGGTTTKRPITISTTPKRETTIGGSAANIFVNFASFVQPTSQFSTQQSIIGANGSKRSSKFKRGGANPEYKRPRTTILVCYLEKMVTDRVLHSATLKSSAPTNIDLGCKPNGLRLKGGAVVTQRKL</sequence>
<accession>A0AAV9M5F4</accession>
<gene>
    <name evidence="2" type="ORF">R3W88_007279</name>
</gene>
<proteinExistence type="predicted"/>
<evidence type="ECO:0000256" key="1">
    <source>
        <dbReference type="SAM" id="MobiDB-lite"/>
    </source>
</evidence>
<dbReference type="Proteomes" id="UP001311915">
    <property type="component" value="Unassembled WGS sequence"/>
</dbReference>
<keyword evidence="3" id="KW-1185">Reference proteome</keyword>
<reference evidence="2 3" key="1">
    <citation type="submission" date="2023-10" db="EMBL/GenBank/DDBJ databases">
        <title>Genome-Wide Identification Analysis in wild type Solanum Pinnatisectum Reveals Some Genes Defensing Phytophthora Infestans.</title>
        <authorList>
            <person name="Sun C."/>
        </authorList>
    </citation>
    <scope>NUCLEOTIDE SEQUENCE [LARGE SCALE GENOMIC DNA]</scope>
    <source>
        <strain evidence="2">LQN</strain>
        <tissue evidence="2">Leaf</tissue>
    </source>
</reference>
<organism evidence="2 3">
    <name type="scientific">Solanum pinnatisectum</name>
    <name type="common">tansyleaf nightshade</name>
    <dbReference type="NCBI Taxonomy" id="50273"/>
    <lineage>
        <taxon>Eukaryota</taxon>
        <taxon>Viridiplantae</taxon>
        <taxon>Streptophyta</taxon>
        <taxon>Embryophyta</taxon>
        <taxon>Tracheophyta</taxon>
        <taxon>Spermatophyta</taxon>
        <taxon>Magnoliopsida</taxon>
        <taxon>eudicotyledons</taxon>
        <taxon>Gunneridae</taxon>
        <taxon>Pentapetalae</taxon>
        <taxon>asterids</taxon>
        <taxon>lamiids</taxon>
        <taxon>Solanales</taxon>
        <taxon>Solanaceae</taxon>
        <taxon>Solanoideae</taxon>
        <taxon>Solaneae</taxon>
        <taxon>Solanum</taxon>
    </lineage>
</organism>
<dbReference type="AlphaFoldDB" id="A0AAV9M5F4"/>
<comment type="caution">
    <text evidence="2">The sequence shown here is derived from an EMBL/GenBank/DDBJ whole genome shotgun (WGS) entry which is preliminary data.</text>
</comment>